<evidence type="ECO:0000256" key="4">
    <source>
        <dbReference type="SAM" id="SignalP"/>
    </source>
</evidence>
<dbReference type="InterPro" id="IPR051262">
    <property type="entry name" value="SMP-30/CGR1_Lactonase"/>
</dbReference>
<dbReference type="EMBL" id="FOFB01000005">
    <property type="protein sequence ID" value="SEQ08627.1"/>
    <property type="molecule type" value="Genomic_DNA"/>
</dbReference>
<keyword evidence="1" id="KW-0378">Hydrolase</keyword>
<dbReference type="InterPro" id="IPR011042">
    <property type="entry name" value="6-blade_b-propeller_TolB-like"/>
</dbReference>
<dbReference type="Proteomes" id="UP000199021">
    <property type="component" value="Unassembled WGS sequence"/>
</dbReference>
<evidence type="ECO:0000259" key="5">
    <source>
        <dbReference type="Pfam" id="PF08450"/>
    </source>
</evidence>
<proteinExistence type="predicted"/>
<feature type="domain" description="SMP-30/Gluconolactonase/LRE-like region" evidence="5">
    <location>
        <begin position="79"/>
        <end position="344"/>
    </location>
</feature>
<dbReference type="STRING" id="478744.SAMN05444359_105152"/>
<dbReference type="PANTHER" id="PTHR47572">
    <property type="entry name" value="LIPOPROTEIN-RELATED"/>
    <property type="match status" value="1"/>
</dbReference>
<gene>
    <name evidence="6" type="ORF">SAMN05444359_105152</name>
</gene>
<evidence type="ECO:0000313" key="6">
    <source>
        <dbReference type="EMBL" id="SEQ08627.1"/>
    </source>
</evidence>
<dbReference type="InterPro" id="IPR013658">
    <property type="entry name" value="SGL"/>
</dbReference>
<accession>A0A1H9D5J3</accession>
<dbReference type="AlphaFoldDB" id="A0A1H9D5J3"/>
<dbReference type="GO" id="GO:0046872">
    <property type="term" value="F:metal ion binding"/>
    <property type="evidence" value="ECO:0007669"/>
    <property type="project" value="UniProtKB-KW"/>
</dbReference>
<keyword evidence="3" id="KW-0862">Zinc</keyword>
<sequence>MTTPLRFSLLRSCFALLLTLAFLHCGNTSPEKESDTPAETLNSSPSYPTLGYLVALDPLFNEIVSPETKIEVIASGHTWTEGPVWISYEKCLVFSDVPRNIAYKWTEAKGEEEYLNPSGYTGEKPRGGGKGSNGLAMDNEGNLILCQSGDRVISRLATSADLPAPFFETIADQYEGEKFNSPNDVVVDKKGNIYFTDPNYGLDKDDPDAKEMDYEGVFRVNPKGEVTLITKSWPTPNGIGISPDGKTLYVANSVPSKLIALDLQEDGSATNERVIFDATSLWEKSIAKQRPDGMAINQDGIIFMTGPDGVLVFSPEGKHLGSIKTDKKTSNCTFNEDESVLYVTCDDLVLRVKLQIQL</sequence>
<dbReference type="OrthoDB" id="241638at2"/>
<protein>
    <submittedName>
        <fullName evidence="6">Gluconolactonase</fullName>
    </submittedName>
</protein>
<feature type="binding site" evidence="3">
    <location>
        <position position="237"/>
    </location>
    <ligand>
        <name>a divalent metal cation</name>
        <dbReference type="ChEBI" id="CHEBI:60240"/>
    </ligand>
</feature>
<feature type="binding site" evidence="3">
    <location>
        <position position="183"/>
    </location>
    <ligand>
        <name>substrate</name>
    </ligand>
</feature>
<dbReference type="RefSeq" id="WP_090166483.1">
    <property type="nucleotide sequence ID" value="NZ_FOFB01000005.1"/>
</dbReference>
<name>A0A1H9D5J3_9BACT</name>
<feature type="chain" id="PRO_5011709287" evidence="4">
    <location>
        <begin position="24"/>
        <end position="358"/>
    </location>
</feature>
<evidence type="ECO:0000256" key="2">
    <source>
        <dbReference type="PIRSR" id="PIRSR605511-1"/>
    </source>
</evidence>
<reference evidence="7" key="1">
    <citation type="submission" date="2016-10" db="EMBL/GenBank/DDBJ databases">
        <authorList>
            <person name="Varghese N."/>
            <person name="Submissions S."/>
        </authorList>
    </citation>
    <scope>NUCLEOTIDE SEQUENCE [LARGE SCALE GENOMIC DNA]</scope>
    <source>
        <strain evidence="7">DSM 24740</strain>
    </source>
</reference>
<dbReference type="Gene3D" id="2.120.10.30">
    <property type="entry name" value="TolB, C-terminal domain"/>
    <property type="match status" value="1"/>
</dbReference>
<dbReference type="PRINTS" id="PR01790">
    <property type="entry name" value="SMP30FAMILY"/>
</dbReference>
<dbReference type="SUPFAM" id="SSF63829">
    <property type="entry name" value="Calcium-dependent phosphotriesterase"/>
    <property type="match status" value="1"/>
</dbReference>
<feature type="binding site" evidence="3">
    <location>
        <position position="206"/>
    </location>
    <ligand>
        <name>substrate</name>
    </ligand>
</feature>
<keyword evidence="4" id="KW-0732">Signal</keyword>
<dbReference type="InParanoid" id="A0A1H9D5J3"/>
<dbReference type="InterPro" id="IPR005511">
    <property type="entry name" value="SMP-30"/>
</dbReference>
<feature type="active site" description="Proton donor/acceptor" evidence="2">
    <location>
        <position position="292"/>
    </location>
</feature>
<keyword evidence="7" id="KW-1185">Reference proteome</keyword>
<evidence type="ECO:0000313" key="7">
    <source>
        <dbReference type="Proteomes" id="UP000199021"/>
    </source>
</evidence>
<keyword evidence="3" id="KW-0479">Metal-binding</keyword>
<feature type="binding site" evidence="3">
    <location>
        <position position="81"/>
    </location>
    <ligand>
        <name>a divalent metal cation</name>
        <dbReference type="ChEBI" id="CHEBI:60240"/>
    </ligand>
</feature>
<dbReference type="GO" id="GO:0016787">
    <property type="term" value="F:hydrolase activity"/>
    <property type="evidence" value="ECO:0007669"/>
    <property type="project" value="UniProtKB-KW"/>
</dbReference>
<feature type="signal peptide" evidence="4">
    <location>
        <begin position="1"/>
        <end position="23"/>
    </location>
</feature>
<dbReference type="Pfam" id="PF08450">
    <property type="entry name" value="SGL"/>
    <property type="match status" value="1"/>
</dbReference>
<comment type="cofactor">
    <cofactor evidence="3">
        <name>Zn(2+)</name>
        <dbReference type="ChEBI" id="CHEBI:29105"/>
    </cofactor>
    <text evidence="3">Binds 1 divalent metal cation per subunit.</text>
</comment>
<evidence type="ECO:0000256" key="1">
    <source>
        <dbReference type="ARBA" id="ARBA00022801"/>
    </source>
</evidence>
<feature type="binding site" evidence="3">
    <location>
        <position position="292"/>
    </location>
    <ligand>
        <name>a divalent metal cation</name>
        <dbReference type="ChEBI" id="CHEBI:60240"/>
    </ligand>
</feature>
<dbReference type="PANTHER" id="PTHR47572:SF4">
    <property type="entry name" value="LACTONASE DRP35"/>
    <property type="match status" value="1"/>
</dbReference>
<organism evidence="6 7">
    <name type="scientific">Neolewinella agarilytica</name>
    <dbReference type="NCBI Taxonomy" id="478744"/>
    <lineage>
        <taxon>Bacteria</taxon>
        <taxon>Pseudomonadati</taxon>
        <taxon>Bacteroidota</taxon>
        <taxon>Saprospiria</taxon>
        <taxon>Saprospirales</taxon>
        <taxon>Lewinellaceae</taxon>
        <taxon>Neolewinella</taxon>
    </lineage>
</organism>
<evidence type="ECO:0000256" key="3">
    <source>
        <dbReference type="PIRSR" id="PIRSR605511-2"/>
    </source>
</evidence>